<keyword evidence="2" id="KW-0472">Membrane</keyword>
<evidence type="ECO:0000256" key="1">
    <source>
        <dbReference type="SAM" id="MobiDB-lite"/>
    </source>
</evidence>
<dbReference type="EMBL" id="MCGN01000009">
    <property type="protein sequence ID" value="ORY93514.1"/>
    <property type="molecule type" value="Genomic_DNA"/>
</dbReference>
<dbReference type="AlphaFoldDB" id="A0A1X2H524"/>
<sequence length="133" mass="14689">MPSLDASRENPPSAVPLTQPPRQSPPHRTLTADLQQQSPSLAPSSSRAVQPKGSLVRETESVLWQMMNDLQFTGAQQGGDQPHDEEKQIVADRIERRRRRQALFHRIAIIAGIVLVLAVLLGAILSSEMKKNP</sequence>
<keyword evidence="2" id="KW-0812">Transmembrane</keyword>
<proteinExistence type="predicted"/>
<feature type="transmembrane region" description="Helical" evidence="2">
    <location>
        <begin position="103"/>
        <end position="125"/>
    </location>
</feature>
<comment type="caution">
    <text evidence="3">The sequence shown here is derived from an EMBL/GenBank/DDBJ whole genome shotgun (WGS) entry which is preliminary data.</text>
</comment>
<evidence type="ECO:0000256" key="2">
    <source>
        <dbReference type="SAM" id="Phobius"/>
    </source>
</evidence>
<reference evidence="3 4" key="1">
    <citation type="submission" date="2016-07" db="EMBL/GenBank/DDBJ databases">
        <title>Pervasive Adenine N6-methylation of Active Genes in Fungi.</title>
        <authorList>
            <consortium name="DOE Joint Genome Institute"/>
            <person name="Mondo S.J."/>
            <person name="Dannebaum R.O."/>
            <person name="Kuo R.C."/>
            <person name="Labutti K."/>
            <person name="Haridas S."/>
            <person name="Kuo A."/>
            <person name="Salamov A."/>
            <person name="Ahrendt S.R."/>
            <person name="Lipzen A."/>
            <person name="Sullivan W."/>
            <person name="Andreopoulos W.B."/>
            <person name="Clum A."/>
            <person name="Lindquist E."/>
            <person name="Daum C."/>
            <person name="Ramamoorthy G.K."/>
            <person name="Gryganskyi A."/>
            <person name="Culley D."/>
            <person name="Magnuson J.K."/>
            <person name="James T.Y."/>
            <person name="O'Malley M.A."/>
            <person name="Stajich J.E."/>
            <person name="Spatafora J.W."/>
            <person name="Visel A."/>
            <person name="Grigoriev I.V."/>
        </authorList>
    </citation>
    <scope>NUCLEOTIDE SEQUENCE [LARGE SCALE GENOMIC DNA]</scope>
    <source>
        <strain evidence="3 4">NRRL 2496</strain>
    </source>
</reference>
<accession>A0A1X2H524</accession>
<evidence type="ECO:0000313" key="4">
    <source>
        <dbReference type="Proteomes" id="UP000242180"/>
    </source>
</evidence>
<keyword evidence="2" id="KW-1133">Transmembrane helix</keyword>
<dbReference type="Proteomes" id="UP000242180">
    <property type="component" value="Unassembled WGS sequence"/>
</dbReference>
<keyword evidence="4" id="KW-1185">Reference proteome</keyword>
<gene>
    <name evidence="3" type="ORF">BCR43DRAFT_517731</name>
</gene>
<organism evidence="3 4">
    <name type="scientific">Syncephalastrum racemosum</name>
    <name type="common">Filamentous fungus</name>
    <dbReference type="NCBI Taxonomy" id="13706"/>
    <lineage>
        <taxon>Eukaryota</taxon>
        <taxon>Fungi</taxon>
        <taxon>Fungi incertae sedis</taxon>
        <taxon>Mucoromycota</taxon>
        <taxon>Mucoromycotina</taxon>
        <taxon>Mucoromycetes</taxon>
        <taxon>Mucorales</taxon>
        <taxon>Syncephalastraceae</taxon>
        <taxon>Syncephalastrum</taxon>
    </lineage>
</organism>
<feature type="region of interest" description="Disordered" evidence="1">
    <location>
        <begin position="1"/>
        <end position="54"/>
    </location>
</feature>
<dbReference type="InParanoid" id="A0A1X2H524"/>
<feature type="compositionally biased region" description="Low complexity" evidence="1">
    <location>
        <begin position="34"/>
        <end position="46"/>
    </location>
</feature>
<protein>
    <submittedName>
        <fullName evidence="3">Uncharacterized protein</fullName>
    </submittedName>
</protein>
<evidence type="ECO:0000313" key="3">
    <source>
        <dbReference type="EMBL" id="ORY93514.1"/>
    </source>
</evidence>
<name>A0A1X2H524_SYNRA</name>